<keyword evidence="5" id="KW-1003">Cell membrane</keyword>
<feature type="transmembrane region" description="Helical" evidence="10">
    <location>
        <begin position="236"/>
        <end position="261"/>
    </location>
</feature>
<keyword evidence="4" id="KW-0813">Transport</keyword>
<gene>
    <name evidence="11" type="ORF">Cop2CBH44_00220</name>
</gene>
<feature type="transmembrane region" description="Helical" evidence="10">
    <location>
        <begin position="318"/>
        <end position="339"/>
    </location>
</feature>
<feature type="transmembrane region" description="Helical" evidence="10">
    <location>
        <begin position="138"/>
        <end position="158"/>
    </location>
</feature>
<dbReference type="InterPro" id="IPR051327">
    <property type="entry name" value="MATE_MepA_subfamily"/>
</dbReference>
<feature type="transmembrane region" description="Helical" evidence="10">
    <location>
        <begin position="359"/>
        <end position="377"/>
    </location>
</feature>
<evidence type="ECO:0000256" key="5">
    <source>
        <dbReference type="ARBA" id="ARBA00022475"/>
    </source>
</evidence>
<evidence type="ECO:0000256" key="9">
    <source>
        <dbReference type="ARBA" id="ARBA00023251"/>
    </source>
</evidence>
<dbReference type="CDD" id="cd13143">
    <property type="entry name" value="MATE_MepA_like"/>
    <property type="match status" value="1"/>
</dbReference>
<reference evidence="12" key="1">
    <citation type="submission" date="2020-07" db="EMBL/GenBank/DDBJ databases">
        <title>Complete genome sequencing of Coprobacter sp. strain 2CBH44.</title>
        <authorList>
            <person name="Sakamoto M."/>
            <person name="Murakami T."/>
            <person name="Mori H."/>
        </authorList>
    </citation>
    <scope>NUCLEOTIDE SEQUENCE [LARGE SCALE GENOMIC DNA]</scope>
    <source>
        <strain evidence="12">2CBH44</strain>
    </source>
</reference>
<dbReference type="EMBL" id="AP023322">
    <property type="protein sequence ID" value="BCI61669.1"/>
    <property type="molecule type" value="Genomic_DNA"/>
</dbReference>
<comment type="subcellular location">
    <subcellularLocation>
        <location evidence="1">Cell membrane</location>
        <topology evidence="1">Multi-pass membrane protein</topology>
    </subcellularLocation>
</comment>
<dbReference type="Pfam" id="PF01554">
    <property type="entry name" value="MatE"/>
    <property type="match status" value="2"/>
</dbReference>
<proteinExistence type="inferred from homology"/>
<dbReference type="GO" id="GO:0042910">
    <property type="term" value="F:xenobiotic transmembrane transporter activity"/>
    <property type="evidence" value="ECO:0007669"/>
    <property type="project" value="InterPro"/>
</dbReference>
<evidence type="ECO:0000256" key="10">
    <source>
        <dbReference type="SAM" id="Phobius"/>
    </source>
</evidence>
<keyword evidence="12" id="KW-1185">Reference proteome</keyword>
<dbReference type="RefSeq" id="WP_021931589.1">
    <property type="nucleotide sequence ID" value="NZ_AP023322.1"/>
</dbReference>
<dbReference type="InterPro" id="IPR048279">
    <property type="entry name" value="MdtK-like"/>
</dbReference>
<comment type="similarity">
    <text evidence="2">Belongs to the multi antimicrobial extrusion (MATE) (TC 2.A.66.1) family. MepA subfamily.</text>
</comment>
<dbReference type="GO" id="GO:0046677">
    <property type="term" value="P:response to antibiotic"/>
    <property type="evidence" value="ECO:0007669"/>
    <property type="project" value="UniProtKB-KW"/>
</dbReference>
<dbReference type="GO" id="GO:0015297">
    <property type="term" value="F:antiporter activity"/>
    <property type="evidence" value="ECO:0007669"/>
    <property type="project" value="InterPro"/>
</dbReference>
<keyword evidence="7 10" id="KW-1133">Transmembrane helix</keyword>
<evidence type="ECO:0000256" key="6">
    <source>
        <dbReference type="ARBA" id="ARBA00022692"/>
    </source>
</evidence>
<evidence type="ECO:0000256" key="3">
    <source>
        <dbReference type="ARBA" id="ARBA00022106"/>
    </source>
</evidence>
<evidence type="ECO:0000313" key="11">
    <source>
        <dbReference type="EMBL" id="BCI61669.1"/>
    </source>
</evidence>
<feature type="transmembrane region" description="Helical" evidence="10">
    <location>
        <begin position="196"/>
        <end position="216"/>
    </location>
</feature>
<evidence type="ECO:0000256" key="8">
    <source>
        <dbReference type="ARBA" id="ARBA00023136"/>
    </source>
</evidence>
<dbReference type="PANTHER" id="PTHR43823">
    <property type="entry name" value="SPORULATION PROTEIN YKVU"/>
    <property type="match status" value="1"/>
</dbReference>
<name>A0A7G1HPR8_9BACT</name>
<evidence type="ECO:0000256" key="1">
    <source>
        <dbReference type="ARBA" id="ARBA00004651"/>
    </source>
</evidence>
<sequence>MTDNTPTVLGTQPIGKLLVQYSIPAIIGMTVTSLYNIIDSIFIGHGIGPLGITGLAITFPLMNLVIAFCTLVAVGGATISSIYLGQRNTERATDVLHNVVLLCIINAVCFGLITFIFLDPILHFFGASAETLPYARDFMQVLLLGTPIAFVFIGLNNIMRATGYPKKAMLSSLLTVGANIIIAPFFIFYLDWGMRGAALATVLSQTCGMLWVLKHFCDPKSFIHFQKGRYKLQKRIIISIFSIGMSPFLMNVCACVVVIILNNSLRNYGGDMAIGAYGIVNRMLTLFVMIVMGLAQGMQPIVGYNYGAHQFQRVRNTLKYGIIAGVSITTTGFLLSEIFPHAIVAMFTDNEALTDIANTGLRICCLMFPFVGCQIIISNFFQSIGKSPISIFLSLSRQLLFLIPCLVILPRYFGTNGVWSSIPVSDFVAFVIAVITLIIHFKKVNKKEQEQIQVQ</sequence>
<dbReference type="GO" id="GO:0005886">
    <property type="term" value="C:plasma membrane"/>
    <property type="evidence" value="ECO:0007669"/>
    <property type="project" value="UniProtKB-SubCell"/>
</dbReference>
<organism evidence="11 12">
    <name type="scientific">Coprobacter secundus subsp. similis</name>
    <dbReference type="NCBI Taxonomy" id="2751153"/>
    <lineage>
        <taxon>Bacteria</taxon>
        <taxon>Pseudomonadati</taxon>
        <taxon>Bacteroidota</taxon>
        <taxon>Bacteroidia</taxon>
        <taxon>Bacteroidales</taxon>
        <taxon>Barnesiellaceae</taxon>
        <taxon>Coprobacter</taxon>
    </lineage>
</organism>
<evidence type="ECO:0000256" key="7">
    <source>
        <dbReference type="ARBA" id="ARBA00022989"/>
    </source>
</evidence>
<keyword evidence="9" id="KW-0046">Antibiotic resistance</keyword>
<dbReference type="InterPro" id="IPR045070">
    <property type="entry name" value="MATE_MepA-like"/>
</dbReference>
<feature type="transmembrane region" description="Helical" evidence="10">
    <location>
        <begin position="389"/>
        <end position="409"/>
    </location>
</feature>
<dbReference type="PIRSF" id="PIRSF006603">
    <property type="entry name" value="DinF"/>
    <property type="match status" value="1"/>
</dbReference>
<feature type="transmembrane region" description="Helical" evidence="10">
    <location>
        <begin position="96"/>
        <end position="118"/>
    </location>
</feature>
<keyword evidence="6 10" id="KW-0812">Transmembrane</keyword>
<dbReference type="NCBIfam" id="TIGR00797">
    <property type="entry name" value="matE"/>
    <property type="match status" value="1"/>
</dbReference>
<dbReference type="Proteomes" id="UP000594042">
    <property type="component" value="Chromosome"/>
</dbReference>
<dbReference type="AlphaFoldDB" id="A0A7G1HPR8"/>
<accession>A0A7G1HPR8</accession>
<feature type="transmembrane region" description="Helical" evidence="10">
    <location>
        <begin position="170"/>
        <end position="190"/>
    </location>
</feature>
<evidence type="ECO:0000256" key="2">
    <source>
        <dbReference type="ARBA" id="ARBA00008417"/>
    </source>
</evidence>
<feature type="transmembrane region" description="Helical" evidence="10">
    <location>
        <begin position="18"/>
        <end position="35"/>
    </location>
</feature>
<dbReference type="PANTHER" id="PTHR43823:SF3">
    <property type="entry name" value="MULTIDRUG EXPORT PROTEIN MEPA"/>
    <property type="match status" value="1"/>
</dbReference>
<feature type="transmembrane region" description="Helical" evidence="10">
    <location>
        <begin position="273"/>
        <end position="297"/>
    </location>
</feature>
<evidence type="ECO:0000256" key="4">
    <source>
        <dbReference type="ARBA" id="ARBA00022448"/>
    </source>
</evidence>
<feature type="transmembrane region" description="Helical" evidence="10">
    <location>
        <begin position="421"/>
        <end position="441"/>
    </location>
</feature>
<dbReference type="InterPro" id="IPR002528">
    <property type="entry name" value="MATE_fam"/>
</dbReference>
<protein>
    <recommendedName>
        <fullName evidence="3">Multidrug export protein MepA</fullName>
    </recommendedName>
</protein>
<keyword evidence="8 10" id="KW-0472">Membrane</keyword>
<evidence type="ECO:0000313" key="12">
    <source>
        <dbReference type="Proteomes" id="UP000594042"/>
    </source>
</evidence>
<dbReference type="KEGG" id="copr:Cop2CBH44_00220"/>